<feature type="transmembrane region" description="Helical" evidence="1">
    <location>
        <begin position="59"/>
        <end position="78"/>
    </location>
</feature>
<evidence type="ECO:0000259" key="2">
    <source>
        <dbReference type="Pfam" id="PF04892"/>
    </source>
</evidence>
<accession>A0A0A3XZK2</accession>
<sequence length="125" mass="13292">MPQRIAAVAAWTFLCFLVYASISPLGARPTLSYSTSLEHFAAFMPVGLLFCFAYPRRTLLVLLLVIGSAACLELMQLATADRHARLADALEKMAGGSLGLAAGCAILHVKNVLRGQVRSAGGQRS</sequence>
<dbReference type="RefSeq" id="WP_028155547.1">
    <property type="nucleotide sequence ID" value="NZ_JAOQNC010000001.1"/>
</dbReference>
<keyword evidence="1" id="KW-1133">Transmembrane helix</keyword>
<feature type="transmembrane region" description="Helical" evidence="1">
    <location>
        <begin position="90"/>
        <end position="109"/>
    </location>
</feature>
<comment type="caution">
    <text evidence="3">The sequence shown here is derived from an EMBL/GenBank/DDBJ whole genome shotgun (WGS) entry which is preliminary data.</text>
</comment>
<feature type="domain" description="VanZ-like" evidence="2">
    <location>
        <begin position="37"/>
        <end position="101"/>
    </location>
</feature>
<protein>
    <recommendedName>
        <fullName evidence="2">VanZ-like domain-containing protein</fullName>
    </recommendedName>
</protein>
<evidence type="ECO:0000256" key="1">
    <source>
        <dbReference type="SAM" id="Phobius"/>
    </source>
</evidence>
<organism evidence="3 4">
    <name type="scientific">Bradyrhizobium japonicum</name>
    <dbReference type="NCBI Taxonomy" id="375"/>
    <lineage>
        <taxon>Bacteria</taxon>
        <taxon>Pseudomonadati</taxon>
        <taxon>Pseudomonadota</taxon>
        <taxon>Alphaproteobacteria</taxon>
        <taxon>Hyphomicrobiales</taxon>
        <taxon>Nitrobacteraceae</taxon>
        <taxon>Bradyrhizobium</taxon>
    </lineage>
</organism>
<name>A0A0A3XZK2_BRAJP</name>
<proteinExistence type="predicted"/>
<gene>
    <name evidence="3" type="ORF">MA20_15265</name>
</gene>
<reference evidence="3 4" key="1">
    <citation type="submission" date="2014-09" db="EMBL/GenBank/DDBJ databases">
        <title>Draft genome of Bradyrhizobium japonicum Is-34.</title>
        <authorList>
            <person name="Tsurumaru H."/>
            <person name="Yamakawa T."/>
            <person name="Hashimoto S."/>
            <person name="Okizaki K."/>
            <person name="Kanesaki Y."/>
            <person name="Yoshikawa H."/>
            <person name="Yajima S."/>
        </authorList>
    </citation>
    <scope>NUCLEOTIDE SEQUENCE [LARGE SCALE GENOMIC DNA]</scope>
    <source>
        <strain evidence="3 4">Is-34</strain>
    </source>
</reference>
<keyword evidence="1" id="KW-0812">Transmembrane</keyword>
<feature type="transmembrane region" description="Helical" evidence="1">
    <location>
        <begin position="36"/>
        <end position="54"/>
    </location>
</feature>
<evidence type="ECO:0000313" key="4">
    <source>
        <dbReference type="Proteomes" id="UP000030377"/>
    </source>
</evidence>
<keyword evidence="1" id="KW-0472">Membrane</keyword>
<evidence type="ECO:0000313" key="3">
    <source>
        <dbReference type="EMBL" id="KGT78749.1"/>
    </source>
</evidence>
<dbReference type="InterPro" id="IPR006976">
    <property type="entry name" value="VanZ-like"/>
</dbReference>
<dbReference type="Proteomes" id="UP000030377">
    <property type="component" value="Unassembled WGS sequence"/>
</dbReference>
<dbReference type="InterPro" id="IPR017015">
    <property type="entry name" value="UCP033367_VanZ"/>
</dbReference>
<dbReference type="Pfam" id="PF04892">
    <property type="entry name" value="VanZ"/>
    <property type="match status" value="1"/>
</dbReference>
<dbReference type="AlphaFoldDB" id="A0A0A3XZK2"/>
<dbReference type="EMBL" id="JRPN01000014">
    <property type="protein sequence ID" value="KGT78749.1"/>
    <property type="molecule type" value="Genomic_DNA"/>
</dbReference>
<dbReference type="PIRSF" id="PIRSF033367">
    <property type="entry name" value="UCP033367_VanZ"/>
    <property type="match status" value="1"/>
</dbReference>